<keyword evidence="5" id="KW-1185">Reference proteome</keyword>
<organism evidence="4 5">
    <name type="scientific">Branchiibius hedensis</name>
    <dbReference type="NCBI Taxonomy" id="672460"/>
    <lineage>
        <taxon>Bacteria</taxon>
        <taxon>Bacillati</taxon>
        <taxon>Actinomycetota</taxon>
        <taxon>Actinomycetes</taxon>
        <taxon>Micrococcales</taxon>
        <taxon>Dermacoccaceae</taxon>
        <taxon>Branchiibius</taxon>
    </lineage>
</organism>
<evidence type="ECO:0000259" key="3">
    <source>
        <dbReference type="PROSITE" id="PS50977"/>
    </source>
</evidence>
<dbReference type="InterPro" id="IPR050109">
    <property type="entry name" value="HTH-type_TetR-like_transc_reg"/>
</dbReference>
<sequence>MDVARRQFLANGYPATTMRSIATEAGVDVALLSYYFGSKSGLFSAALALEVNPPLLLHQAIDGDLATIPERVVEVLISTWDDPESGGPLRVMLSAATQDPEVARLVKEVVQTEMIRQLAERFGGVGATARATAFGSQVAGLLLARYWLQLEPIASMPVRELVPLVAPGLRAAMTGGRRLPPGATGRNSSAW</sequence>
<dbReference type="Pfam" id="PF00440">
    <property type="entry name" value="TetR_N"/>
    <property type="match status" value="1"/>
</dbReference>
<dbReference type="SUPFAM" id="SSF48498">
    <property type="entry name" value="Tetracyclin repressor-like, C-terminal domain"/>
    <property type="match status" value="1"/>
</dbReference>
<dbReference type="InterPro" id="IPR009057">
    <property type="entry name" value="Homeodomain-like_sf"/>
</dbReference>
<dbReference type="PROSITE" id="PS50977">
    <property type="entry name" value="HTH_TETR_2"/>
    <property type="match status" value="1"/>
</dbReference>
<accession>A0A2Y8ZZ72</accession>
<dbReference type="AlphaFoldDB" id="A0A2Y8ZZ72"/>
<feature type="DNA-binding region" description="H-T-H motif" evidence="2">
    <location>
        <begin position="17"/>
        <end position="36"/>
    </location>
</feature>
<dbReference type="Pfam" id="PF17920">
    <property type="entry name" value="TetR_C_16"/>
    <property type="match status" value="1"/>
</dbReference>
<evidence type="ECO:0000313" key="5">
    <source>
        <dbReference type="Proteomes" id="UP000250028"/>
    </source>
</evidence>
<evidence type="ECO:0000256" key="2">
    <source>
        <dbReference type="PROSITE-ProRule" id="PRU00335"/>
    </source>
</evidence>
<proteinExistence type="predicted"/>
<feature type="domain" description="HTH tetR-type" evidence="3">
    <location>
        <begin position="1"/>
        <end position="54"/>
    </location>
</feature>
<dbReference type="GO" id="GO:0000976">
    <property type="term" value="F:transcription cis-regulatory region binding"/>
    <property type="evidence" value="ECO:0007669"/>
    <property type="project" value="TreeGrafter"/>
</dbReference>
<dbReference type="Proteomes" id="UP000250028">
    <property type="component" value="Unassembled WGS sequence"/>
</dbReference>
<dbReference type="InterPro" id="IPR041678">
    <property type="entry name" value="TetR_C_16"/>
</dbReference>
<evidence type="ECO:0000313" key="4">
    <source>
        <dbReference type="EMBL" id="SSA35207.1"/>
    </source>
</evidence>
<protein>
    <submittedName>
        <fullName evidence="4">DNA-binding transcriptional regulator, AcrR family</fullName>
    </submittedName>
</protein>
<dbReference type="PANTHER" id="PTHR30055">
    <property type="entry name" value="HTH-TYPE TRANSCRIPTIONAL REGULATOR RUTR"/>
    <property type="match status" value="1"/>
</dbReference>
<dbReference type="InterPro" id="IPR036271">
    <property type="entry name" value="Tet_transcr_reg_TetR-rel_C_sf"/>
</dbReference>
<dbReference type="InterPro" id="IPR001647">
    <property type="entry name" value="HTH_TetR"/>
</dbReference>
<dbReference type="EMBL" id="UESZ01000001">
    <property type="protein sequence ID" value="SSA35207.1"/>
    <property type="molecule type" value="Genomic_DNA"/>
</dbReference>
<dbReference type="PANTHER" id="PTHR30055:SF235">
    <property type="entry name" value="TRANSCRIPTIONAL REGULATORY PROTEIN"/>
    <property type="match status" value="1"/>
</dbReference>
<gene>
    <name evidence="4" type="ORF">SAMN04489750_2557</name>
</gene>
<evidence type="ECO:0000256" key="1">
    <source>
        <dbReference type="ARBA" id="ARBA00023125"/>
    </source>
</evidence>
<keyword evidence="1 2" id="KW-0238">DNA-binding</keyword>
<reference evidence="5" key="1">
    <citation type="submission" date="2016-10" db="EMBL/GenBank/DDBJ databases">
        <authorList>
            <person name="Varghese N."/>
            <person name="Submissions S."/>
        </authorList>
    </citation>
    <scope>NUCLEOTIDE SEQUENCE [LARGE SCALE GENOMIC DNA]</scope>
    <source>
        <strain evidence="5">DSM 22951</strain>
    </source>
</reference>
<dbReference type="Gene3D" id="1.10.357.10">
    <property type="entry name" value="Tetracycline Repressor, domain 2"/>
    <property type="match status" value="1"/>
</dbReference>
<dbReference type="SUPFAM" id="SSF46689">
    <property type="entry name" value="Homeodomain-like"/>
    <property type="match status" value="1"/>
</dbReference>
<name>A0A2Y8ZZ72_9MICO</name>
<dbReference type="GO" id="GO:0003700">
    <property type="term" value="F:DNA-binding transcription factor activity"/>
    <property type="evidence" value="ECO:0007669"/>
    <property type="project" value="TreeGrafter"/>
</dbReference>